<dbReference type="PANTHER" id="PTHR21039:SF0">
    <property type="entry name" value="HISTIDINOL-PHOSPHATASE"/>
    <property type="match status" value="1"/>
</dbReference>
<dbReference type="InterPro" id="IPR010140">
    <property type="entry name" value="Histidinol_P_phosphatase_HisJ"/>
</dbReference>
<dbReference type="GO" id="GO:0005737">
    <property type="term" value="C:cytoplasm"/>
    <property type="evidence" value="ECO:0007669"/>
    <property type="project" value="TreeGrafter"/>
</dbReference>
<dbReference type="CDD" id="cd12110">
    <property type="entry name" value="PHP_HisPPase_Hisj_like"/>
    <property type="match status" value="1"/>
</dbReference>
<comment type="catalytic activity">
    <reaction evidence="7 8">
        <text>L-histidinol phosphate + H2O = L-histidinol + phosphate</text>
        <dbReference type="Rhea" id="RHEA:14465"/>
        <dbReference type="ChEBI" id="CHEBI:15377"/>
        <dbReference type="ChEBI" id="CHEBI:43474"/>
        <dbReference type="ChEBI" id="CHEBI:57699"/>
        <dbReference type="ChEBI" id="CHEBI:57980"/>
        <dbReference type="EC" id="3.1.3.15"/>
    </reaction>
</comment>
<keyword evidence="11" id="KW-1185">Reference proteome</keyword>
<sequence>MNPVRNPLIDISHDGHVHTLLCGHAVGRMEEYVQAALARGLSGMCFLEHLEVGIVYCKRNWLEASHFAEYFREGERLQKAYKGRMAIQLGAELGYNPAAVDELRARLRQYPFERVGLSCHYYWHGDRHWNLLGLHPDSLNRFRAIGADTVLTRYFDNLMHAAAELDCSVLCHLDAGLRHLPDLQYQDSHRAQIRRLLATVKARGMMLEINTSGFARRGYPYPTDWIIREAIGMGIPLTPGSDAHDPEEVGRYFEQLPAYLAALRP</sequence>
<proteinExistence type="inferred from homology"/>
<evidence type="ECO:0000313" key="11">
    <source>
        <dbReference type="Proteomes" id="UP000239867"/>
    </source>
</evidence>
<evidence type="ECO:0000256" key="8">
    <source>
        <dbReference type="RuleBase" id="RU366003"/>
    </source>
</evidence>
<dbReference type="KEGG" id="deo:CAY53_02565"/>
<dbReference type="RefSeq" id="WP_104935795.1">
    <property type="nucleotide sequence ID" value="NZ_CP021255.1"/>
</dbReference>
<dbReference type="InterPro" id="IPR016195">
    <property type="entry name" value="Pol/histidinol_Pase-like"/>
</dbReference>
<dbReference type="NCBIfam" id="TIGR01856">
    <property type="entry name" value="hisJ_fam"/>
    <property type="match status" value="1"/>
</dbReference>
<evidence type="ECO:0000256" key="3">
    <source>
        <dbReference type="ARBA" id="ARBA00013085"/>
    </source>
</evidence>
<dbReference type="EC" id="3.1.3.15" evidence="3 8"/>
<dbReference type="Pfam" id="PF02811">
    <property type="entry name" value="PHP"/>
    <property type="match status" value="1"/>
</dbReference>
<dbReference type="GO" id="GO:0000105">
    <property type="term" value="P:L-histidine biosynthetic process"/>
    <property type="evidence" value="ECO:0007669"/>
    <property type="project" value="UniProtKB-UniRule"/>
</dbReference>
<dbReference type="UniPathway" id="UPA00031">
    <property type="reaction ID" value="UER00013"/>
</dbReference>
<comment type="pathway">
    <text evidence="1 8">Amino-acid biosynthesis; L-histidine biosynthesis; L-histidine from 5-phospho-alpha-D-ribose 1-diphosphate: step 8/9.</text>
</comment>
<dbReference type="OrthoDB" id="9775255at2"/>
<dbReference type="AlphaFoldDB" id="A0A2L1GLF1"/>
<dbReference type="GO" id="GO:0004401">
    <property type="term" value="F:histidinol-phosphatase activity"/>
    <property type="evidence" value="ECO:0007669"/>
    <property type="project" value="UniProtKB-UniRule"/>
</dbReference>
<organism evidence="10 11">
    <name type="scientific">Desulfobulbus oralis</name>
    <dbReference type="NCBI Taxonomy" id="1986146"/>
    <lineage>
        <taxon>Bacteria</taxon>
        <taxon>Pseudomonadati</taxon>
        <taxon>Thermodesulfobacteriota</taxon>
        <taxon>Desulfobulbia</taxon>
        <taxon>Desulfobulbales</taxon>
        <taxon>Desulfobulbaceae</taxon>
        <taxon>Desulfobulbus</taxon>
    </lineage>
</organism>
<evidence type="ECO:0000259" key="9">
    <source>
        <dbReference type="Pfam" id="PF02811"/>
    </source>
</evidence>
<dbReference type="Proteomes" id="UP000239867">
    <property type="component" value="Chromosome"/>
</dbReference>
<comment type="similarity">
    <text evidence="2 8">Belongs to the PHP hydrolase family. HisK subfamily.</text>
</comment>
<feature type="domain" description="PHP" evidence="9">
    <location>
        <begin position="14"/>
        <end position="212"/>
    </location>
</feature>
<gene>
    <name evidence="10" type="ORF">CAY53_02565</name>
</gene>
<evidence type="ECO:0000313" key="10">
    <source>
        <dbReference type="EMBL" id="AVD70492.1"/>
    </source>
</evidence>
<evidence type="ECO:0000256" key="5">
    <source>
        <dbReference type="ARBA" id="ARBA00022801"/>
    </source>
</evidence>
<keyword evidence="5 8" id="KW-0378">Hydrolase</keyword>
<protein>
    <recommendedName>
        <fullName evidence="3 8">Histidinol-phosphatase</fullName>
        <shortName evidence="8">HolPase</shortName>
        <ecNumber evidence="3 8">3.1.3.15</ecNumber>
    </recommendedName>
</protein>
<evidence type="ECO:0000256" key="2">
    <source>
        <dbReference type="ARBA" id="ARBA00009152"/>
    </source>
</evidence>
<evidence type="ECO:0000256" key="1">
    <source>
        <dbReference type="ARBA" id="ARBA00004970"/>
    </source>
</evidence>
<dbReference type="Gene3D" id="3.20.20.140">
    <property type="entry name" value="Metal-dependent hydrolases"/>
    <property type="match status" value="1"/>
</dbReference>
<evidence type="ECO:0000256" key="7">
    <source>
        <dbReference type="ARBA" id="ARBA00049158"/>
    </source>
</evidence>
<dbReference type="SUPFAM" id="SSF89550">
    <property type="entry name" value="PHP domain-like"/>
    <property type="match status" value="1"/>
</dbReference>
<name>A0A2L1GLF1_9BACT</name>
<evidence type="ECO:0000256" key="6">
    <source>
        <dbReference type="ARBA" id="ARBA00023102"/>
    </source>
</evidence>
<dbReference type="EMBL" id="CP021255">
    <property type="protein sequence ID" value="AVD70492.1"/>
    <property type="molecule type" value="Genomic_DNA"/>
</dbReference>
<dbReference type="PANTHER" id="PTHR21039">
    <property type="entry name" value="HISTIDINOL PHOSPHATASE-RELATED"/>
    <property type="match status" value="1"/>
</dbReference>
<keyword evidence="6 8" id="KW-0368">Histidine biosynthesis</keyword>
<dbReference type="InterPro" id="IPR004013">
    <property type="entry name" value="PHP_dom"/>
</dbReference>
<keyword evidence="4 8" id="KW-0028">Amino-acid biosynthesis</keyword>
<accession>A0A2L1GLF1</accession>
<reference evidence="10 11" key="1">
    <citation type="journal article" date="2018" name="MBio">
        <title>Insights into the evolution of host association through the isolation and characterization of a novel human periodontal pathobiont, Desulfobulbus oralis.</title>
        <authorList>
            <person name="Cross K.L."/>
            <person name="Chirania P."/>
            <person name="Xiong W."/>
            <person name="Beall C.J."/>
            <person name="Elkins J.G."/>
            <person name="Giannone R.J."/>
            <person name="Griffen A.L."/>
            <person name="Guss A.M."/>
            <person name="Hettich R.L."/>
            <person name="Joshi S.S."/>
            <person name="Mokrzan E.M."/>
            <person name="Martin R.K."/>
            <person name="Zhulin I.B."/>
            <person name="Leys E.J."/>
            <person name="Podar M."/>
        </authorList>
    </citation>
    <scope>NUCLEOTIDE SEQUENCE [LARGE SCALE GENOMIC DNA]</scope>
    <source>
        <strain evidence="10 11">ORNL</strain>
    </source>
</reference>
<evidence type="ECO:0000256" key="4">
    <source>
        <dbReference type="ARBA" id="ARBA00022605"/>
    </source>
</evidence>